<keyword evidence="11" id="KW-0234">DNA repair</keyword>
<comment type="caution">
    <text evidence="13">The sequence shown here is derived from an EMBL/GenBank/DDBJ whole genome shotgun (WGS) entry which is preliminary data.</text>
</comment>
<dbReference type="NCBIfam" id="TIGR00758">
    <property type="entry name" value="UDG_fam4"/>
    <property type="match status" value="1"/>
</dbReference>
<sequence length="288" mass="30164">MLDALSLLELQIGWGADEALDLAPVDRTRIAAAPVLDRALEPPVRSVPAAADTARGTVAPIHATPVRAAPVHAAPVRAALPPRGAAAAARALAEAATGLDALRAAMAGFDGCALRDTASHLVFATGDASRGLVVVGEVPDEEEDRSGQPFAGAAGGLLDLMLRSIGLERQDLLLAPALPWRPPGNRQPTAIEIATCLPFLQHTLRLARPRRVVLMGGRPARMLLGDSARPGPGWRSLAVPGLEAPVPVLAMRHPSYLIGHPGSRRDAWRALLSLRIALDRDTATITES</sequence>
<evidence type="ECO:0000256" key="6">
    <source>
        <dbReference type="ARBA" id="ARBA00022723"/>
    </source>
</evidence>
<dbReference type="EMBL" id="JAMZEJ010000008">
    <property type="protein sequence ID" value="MCQ8241958.1"/>
    <property type="molecule type" value="Genomic_DNA"/>
</dbReference>
<dbReference type="InterPro" id="IPR036895">
    <property type="entry name" value="Uracil-DNA_glycosylase-like_sf"/>
</dbReference>
<evidence type="ECO:0000313" key="13">
    <source>
        <dbReference type="EMBL" id="MCQ8241958.1"/>
    </source>
</evidence>
<proteinExistence type="inferred from homology"/>
<keyword evidence="10" id="KW-0411">Iron-sulfur</keyword>
<evidence type="ECO:0000313" key="14">
    <source>
        <dbReference type="Proteomes" id="UP001524547"/>
    </source>
</evidence>
<keyword evidence="7" id="KW-0227">DNA damage</keyword>
<feature type="domain" description="Uracil-DNA glycosylase-like" evidence="12">
    <location>
        <begin position="123"/>
        <end position="272"/>
    </location>
</feature>
<dbReference type="EC" id="3.2.2.27" evidence="3"/>
<dbReference type="Proteomes" id="UP001524547">
    <property type="component" value="Unassembled WGS sequence"/>
</dbReference>
<dbReference type="PANTHER" id="PTHR33693">
    <property type="entry name" value="TYPE-5 URACIL-DNA GLYCOSYLASE"/>
    <property type="match status" value="1"/>
</dbReference>
<dbReference type="InterPro" id="IPR005122">
    <property type="entry name" value="Uracil-DNA_glycosylase-like"/>
</dbReference>
<reference evidence="13 14" key="1">
    <citation type="submission" date="2022-06" db="EMBL/GenBank/DDBJ databases">
        <title>Rhizosaccharibacter gen. nov. sp. nov. KSS12, endophytic bacteria isolated from sugarcane.</title>
        <authorList>
            <person name="Pitiwittayakul N."/>
        </authorList>
    </citation>
    <scope>NUCLEOTIDE SEQUENCE [LARGE SCALE GENOMIC DNA]</scope>
    <source>
        <strain evidence="13 14">KSS12</strain>
    </source>
</reference>
<dbReference type="Pfam" id="PF03167">
    <property type="entry name" value="UDG"/>
    <property type="match status" value="1"/>
</dbReference>
<gene>
    <name evidence="13" type="ORF">NFI88_14050</name>
</gene>
<evidence type="ECO:0000256" key="10">
    <source>
        <dbReference type="ARBA" id="ARBA00023014"/>
    </source>
</evidence>
<dbReference type="PANTHER" id="PTHR33693:SF1">
    <property type="entry name" value="TYPE-4 URACIL-DNA GLYCOSYLASE"/>
    <property type="match status" value="1"/>
</dbReference>
<dbReference type="CDD" id="cd10030">
    <property type="entry name" value="UDG-F4_TTUDGA_SPO1dp_like"/>
    <property type="match status" value="1"/>
</dbReference>
<keyword evidence="9" id="KW-0408">Iron</keyword>
<dbReference type="InterPro" id="IPR051536">
    <property type="entry name" value="UDG_Type-4/5"/>
</dbReference>
<protein>
    <recommendedName>
        <fullName evidence="4">Type-4 uracil-DNA glycosylase</fullName>
        <ecNumber evidence="3">3.2.2.27</ecNumber>
    </recommendedName>
</protein>
<accession>A0ABT1W025</accession>
<evidence type="ECO:0000256" key="3">
    <source>
        <dbReference type="ARBA" id="ARBA00012030"/>
    </source>
</evidence>
<keyword evidence="5" id="KW-0004">4Fe-4S</keyword>
<dbReference type="SMART" id="SM00987">
    <property type="entry name" value="UreE_C"/>
    <property type="match status" value="1"/>
</dbReference>
<evidence type="ECO:0000256" key="5">
    <source>
        <dbReference type="ARBA" id="ARBA00022485"/>
    </source>
</evidence>
<evidence type="ECO:0000256" key="1">
    <source>
        <dbReference type="ARBA" id="ARBA00001400"/>
    </source>
</evidence>
<evidence type="ECO:0000256" key="2">
    <source>
        <dbReference type="ARBA" id="ARBA00006521"/>
    </source>
</evidence>
<evidence type="ECO:0000256" key="8">
    <source>
        <dbReference type="ARBA" id="ARBA00022801"/>
    </source>
</evidence>
<name>A0ABT1W025_9PROT</name>
<organism evidence="13 14">
    <name type="scientific">Rhizosaccharibacter radicis</name>
    <dbReference type="NCBI Taxonomy" id="2782605"/>
    <lineage>
        <taxon>Bacteria</taxon>
        <taxon>Pseudomonadati</taxon>
        <taxon>Pseudomonadota</taxon>
        <taxon>Alphaproteobacteria</taxon>
        <taxon>Acetobacterales</taxon>
        <taxon>Acetobacteraceae</taxon>
        <taxon>Rhizosaccharibacter</taxon>
    </lineage>
</organism>
<keyword evidence="14" id="KW-1185">Reference proteome</keyword>
<evidence type="ECO:0000256" key="11">
    <source>
        <dbReference type="ARBA" id="ARBA00023204"/>
    </source>
</evidence>
<dbReference type="SUPFAM" id="SSF52141">
    <property type="entry name" value="Uracil-DNA glycosylase-like"/>
    <property type="match status" value="1"/>
</dbReference>
<comment type="catalytic activity">
    <reaction evidence="1">
        <text>Hydrolyzes single-stranded DNA or mismatched double-stranded DNA and polynucleotides, releasing free uracil.</text>
        <dbReference type="EC" id="3.2.2.27"/>
    </reaction>
</comment>
<evidence type="ECO:0000259" key="12">
    <source>
        <dbReference type="SMART" id="SM00986"/>
    </source>
</evidence>
<evidence type="ECO:0000256" key="4">
    <source>
        <dbReference type="ARBA" id="ARBA00019403"/>
    </source>
</evidence>
<evidence type="ECO:0000256" key="7">
    <source>
        <dbReference type="ARBA" id="ARBA00022763"/>
    </source>
</evidence>
<dbReference type="Gene3D" id="3.40.470.10">
    <property type="entry name" value="Uracil-DNA glycosylase-like domain"/>
    <property type="match status" value="1"/>
</dbReference>
<keyword evidence="6" id="KW-0479">Metal-binding</keyword>
<keyword evidence="8" id="KW-0378">Hydrolase</keyword>
<dbReference type="SMART" id="SM00986">
    <property type="entry name" value="UDG"/>
    <property type="match status" value="1"/>
</dbReference>
<evidence type="ECO:0000256" key="9">
    <source>
        <dbReference type="ARBA" id="ARBA00023004"/>
    </source>
</evidence>
<dbReference type="InterPro" id="IPR005273">
    <property type="entry name" value="Ura-DNA_glyco_family4"/>
</dbReference>
<dbReference type="RefSeq" id="WP_422920706.1">
    <property type="nucleotide sequence ID" value="NZ_JAMZEJ010000008.1"/>
</dbReference>
<comment type="similarity">
    <text evidence="2">Belongs to the uracil-DNA glycosylase (UDG) superfamily. Type 4 (UDGa) family.</text>
</comment>